<keyword evidence="2" id="KW-1185">Reference proteome</keyword>
<protein>
    <submittedName>
        <fullName evidence="1">Uncharacterized protein</fullName>
    </submittedName>
</protein>
<dbReference type="EMBL" id="CP095749">
    <property type="protein sequence ID" value="WEB44898.1"/>
    <property type="molecule type" value="Genomic_DNA"/>
</dbReference>
<reference evidence="1 2" key="1">
    <citation type="submission" date="2022-03" db="EMBL/GenBank/DDBJ databases">
        <title>Streptomyces yunnanensis P86,complete genome.</title>
        <authorList>
            <person name="Chen S."/>
            <person name="Zhang Q."/>
        </authorList>
    </citation>
    <scope>NUCLEOTIDE SEQUENCE [LARGE SCALE GENOMIC DNA]</scope>
    <source>
        <strain evidence="1 2">P86</strain>
    </source>
</reference>
<sequence length="70" mass="7634">MADTWGGDRGRLEVYAIGKYCKAQEKLRIALIKHAVMARQRGRCVVKLVPVERDRPGTGTSVVGAAARVP</sequence>
<gene>
    <name evidence="1" type="ORF">MOV08_40175</name>
</gene>
<organism evidence="1 2">
    <name type="scientific">Streptomyces yunnanensis</name>
    <dbReference type="NCBI Taxonomy" id="156453"/>
    <lineage>
        <taxon>Bacteria</taxon>
        <taxon>Bacillati</taxon>
        <taxon>Actinomycetota</taxon>
        <taxon>Actinomycetes</taxon>
        <taxon>Kitasatosporales</taxon>
        <taxon>Streptomycetaceae</taxon>
        <taxon>Streptomyces</taxon>
    </lineage>
</organism>
<dbReference type="Proteomes" id="UP001218629">
    <property type="component" value="Chromosome"/>
</dbReference>
<accession>A0ABY8AJ30</accession>
<proteinExistence type="predicted"/>
<name>A0ABY8AJ30_9ACTN</name>
<evidence type="ECO:0000313" key="2">
    <source>
        <dbReference type="Proteomes" id="UP001218629"/>
    </source>
</evidence>
<evidence type="ECO:0000313" key="1">
    <source>
        <dbReference type="EMBL" id="WEB44898.1"/>
    </source>
</evidence>
<dbReference type="RefSeq" id="WP_275311105.1">
    <property type="nucleotide sequence ID" value="NZ_CP095749.1"/>
</dbReference>